<dbReference type="AlphaFoldDB" id="A0A7C2P3X3"/>
<dbReference type="InterPro" id="IPR011444">
    <property type="entry name" value="DUF1549"/>
</dbReference>
<dbReference type="InterPro" id="IPR011429">
    <property type="entry name" value="Cyt_c_Planctomycete-type"/>
</dbReference>
<comment type="caution">
    <text evidence="5">The sequence shown here is derived from an EMBL/GenBank/DDBJ whole genome shotgun (WGS) entry which is preliminary data.</text>
</comment>
<feature type="domain" description="DUF1553" evidence="3">
    <location>
        <begin position="734"/>
        <end position="993"/>
    </location>
</feature>
<protein>
    <submittedName>
        <fullName evidence="5">DUF1553 domain-containing protein</fullName>
    </submittedName>
</protein>
<feature type="chain" id="PRO_5028323869" evidence="1">
    <location>
        <begin position="22"/>
        <end position="1049"/>
    </location>
</feature>
<evidence type="ECO:0000313" key="5">
    <source>
        <dbReference type="EMBL" id="HEN15873.1"/>
    </source>
</evidence>
<evidence type="ECO:0000259" key="2">
    <source>
        <dbReference type="Pfam" id="PF07583"/>
    </source>
</evidence>
<dbReference type="GO" id="GO:0009055">
    <property type="term" value="F:electron transfer activity"/>
    <property type="evidence" value="ECO:0007669"/>
    <property type="project" value="InterPro"/>
</dbReference>
<dbReference type="InterPro" id="IPR036909">
    <property type="entry name" value="Cyt_c-like_dom_sf"/>
</dbReference>
<name>A0A7C2P3X3_9PLAN</name>
<dbReference type="PANTHER" id="PTHR35889:SF3">
    <property type="entry name" value="F-BOX DOMAIN-CONTAINING PROTEIN"/>
    <property type="match status" value="1"/>
</dbReference>
<evidence type="ECO:0000259" key="3">
    <source>
        <dbReference type="Pfam" id="PF07587"/>
    </source>
</evidence>
<dbReference type="InterPro" id="IPR022655">
    <property type="entry name" value="DUF1553"/>
</dbReference>
<proteinExistence type="predicted"/>
<sequence length="1049" mass="116640">MTLFRGVFVALCLSLTAVGWSQDVQFNRDIRPILSANCFACHGFDAKNRQAELRLDVPEGAFAVKDGVAAITPGDLSKSVVWERITSTDPDVVMPPPGSHKSLKPEQIATIKRWIEQGAPYQKHWAFEPIASRPEPEVKQREWVRNPIDRFLLAKMEADGLTPNRDAPRSTLIRRVSFALTGLPPTLDEVAMFESDTSPAAYENMVQRYLDSPHYGEEMARHWLDVARYADTHGLHLDNEREMWAYRDWVVDAFNRNLPFDDFTVEQLAGDLLPNPTKDQLIATGFNRCNVTTSEGGSIAEEFLYRYAVDRTSTTVQAWMGLTAGCAVCHDHKFDPLSMKEFYSLYAFFYSAADPAMDKNIRDTEPFLSLATPQQEAELAKLKAAEQTARQNLEVAASAGHLPEATNPQTVTDVWLDDLFPPAQRVTTTSRNKATWVTTADGIEIPSGVRALRQAGAGQYQDRLDTIGVPLVIPASAKLEWWVRIDRHEPPDAVMLELSTNRGARRILLGDAERLGSGAIGTPERLRLGDLPRPGEWTPMAATAEQLELKPGDVVRSLAFVQYGGIVDWDGLRITGEFSPADDPRASFARWRQLAKGQDVPGVPANLQAILKAGPKVEPVTDAPASAVDPANSAERLKEAEQLAALELFWRTTIARPTTAEWTTARQNHDAAVAARTAFEDRIPGTFIFRDIDQPRDAFVMQRGQYDKPGDKVEPATPAVLPPLKLASTSQRPNRLDLAKWLVAPEHPLTARVAVNRVWQQLLGVGLVKTSEDFGSQGEPPSHPELLDWLAAWYRDHGWDTKELVRLIVMSSAFRQDAAVTPEELAADPANRLLARGPRFRLDAEQIRDNALFVSGLINLEPGGPGIKPYQPPNIWEPVGYADSNTRFYLQDHGDNLYRRSLYCFLKRTAPPPFMSNFDGPNREQLCARRERSNTPLQALQLLNDTQHIEAARAFAERMLKEGGSAPAERIAFAYRVALSRAPAADEAAIVARTLQKYLDRYREDPAAAKRLIHVGESSPMTVADPAELAAYTLIANLVLNLDETVTRN</sequence>
<dbReference type="EMBL" id="DSOK01000294">
    <property type="protein sequence ID" value="HEN15873.1"/>
    <property type="molecule type" value="Genomic_DNA"/>
</dbReference>
<dbReference type="Pfam" id="PF07587">
    <property type="entry name" value="PSD1"/>
    <property type="match status" value="1"/>
</dbReference>
<feature type="domain" description="Cytochrome C Planctomycete-type" evidence="4">
    <location>
        <begin position="38"/>
        <end position="98"/>
    </location>
</feature>
<dbReference type="SUPFAM" id="SSF46626">
    <property type="entry name" value="Cytochrome c"/>
    <property type="match status" value="1"/>
</dbReference>
<evidence type="ECO:0000256" key="1">
    <source>
        <dbReference type="SAM" id="SignalP"/>
    </source>
</evidence>
<gene>
    <name evidence="5" type="ORF">ENQ76_10445</name>
</gene>
<dbReference type="PANTHER" id="PTHR35889">
    <property type="entry name" value="CYCLOINULO-OLIGOSACCHARIDE FRUCTANOTRANSFERASE-RELATED"/>
    <property type="match status" value="1"/>
</dbReference>
<feature type="signal peptide" evidence="1">
    <location>
        <begin position="1"/>
        <end position="21"/>
    </location>
</feature>
<reference evidence="5" key="1">
    <citation type="journal article" date="2020" name="mSystems">
        <title>Genome- and Community-Level Interaction Insights into Carbon Utilization and Element Cycling Functions of Hydrothermarchaeota in Hydrothermal Sediment.</title>
        <authorList>
            <person name="Zhou Z."/>
            <person name="Liu Y."/>
            <person name="Xu W."/>
            <person name="Pan J."/>
            <person name="Luo Z.H."/>
            <person name="Li M."/>
        </authorList>
    </citation>
    <scope>NUCLEOTIDE SEQUENCE [LARGE SCALE GENOMIC DNA]</scope>
    <source>
        <strain evidence="5">SpSt-339</strain>
    </source>
</reference>
<dbReference type="Pfam" id="PF07583">
    <property type="entry name" value="PSCyt2"/>
    <property type="match status" value="1"/>
</dbReference>
<organism evidence="5">
    <name type="scientific">Schlesneria paludicola</name>
    <dbReference type="NCBI Taxonomy" id="360056"/>
    <lineage>
        <taxon>Bacteria</taxon>
        <taxon>Pseudomonadati</taxon>
        <taxon>Planctomycetota</taxon>
        <taxon>Planctomycetia</taxon>
        <taxon>Planctomycetales</taxon>
        <taxon>Planctomycetaceae</taxon>
        <taxon>Schlesneria</taxon>
    </lineage>
</organism>
<dbReference type="Pfam" id="PF07635">
    <property type="entry name" value="PSCyt1"/>
    <property type="match status" value="1"/>
</dbReference>
<keyword evidence="1" id="KW-0732">Signal</keyword>
<dbReference type="GO" id="GO:0020037">
    <property type="term" value="F:heme binding"/>
    <property type="evidence" value="ECO:0007669"/>
    <property type="project" value="InterPro"/>
</dbReference>
<feature type="domain" description="DUF1549" evidence="2">
    <location>
        <begin position="147"/>
        <end position="352"/>
    </location>
</feature>
<accession>A0A7C2P3X3</accession>
<evidence type="ECO:0000259" key="4">
    <source>
        <dbReference type="Pfam" id="PF07635"/>
    </source>
</evidence>